<organism evidence="4">
    <name type="scientific">uncultured Solirubrobacterales bacterium</name>
    <dbReference type="NCBI Taxonomy" id="768556"/>
    <lineage>
        <taxon>Bacteria</taxon>
        <taxon>Bacillati</taxon>
        <taxon>Actinomycetota</taxon>
        <taxon>Thermoleophilia</taxon>
        <taxon>Solirubrobacterales</taxon>
        <taxon>environmental samples</taxon>
    </lineage>
</organism>
<dbReference type="PANTHER" id="PTHR48081">
    <property type="entry name" value="AB HYDROLASE SUPERFAMILY PROTEIN C4A8.06C"/>
    <property type="match status" value="1"/>
</dbReference>
<sequence>MPRDSAVTERALLRLLRAVLRLPAPAKRALAGAPTRLDGQTLDLDVQLLLRIQGLMPQPPKGSITPRTAREQMRRSAAVLAESMPSMERIEDLDLPGPTGARLYSPHRAERGEARPLLVYLHGGGWVSGDLDTHDGPCRLLAAEGGALVLAVDYRRAPEHRFPAAVEDALAAFEWAVDNASDLGADPARIAVGGDSAGGNLAAVVSRLTRDGGGRTPAMQLLIYPVTDLSVKRPSYHRFAEGFFLNEADMDWYRDHYLGAEPAVDDPRVSPLLDPDLGGLPPAYIATAGFDPLRDEAEAYAEALRAAGVPAALHRHSSLVHGFANHTAVIPAARTAMLEVAGAMRMGLAAASPQPRSVQ</sequence>
<dbReference type="InterPro" id="IPR002168">
    <property type="entry name" value="Lipase_GDXG_HIS_AS"/>
</dbReference>
<gene>
    <name evidence="4" type="ORF">AVDCRST_MAG17-2260</name>
</gene>
<dbReference type="SUPFAM" id="SSF53474">
    <property type="entry name" value="alpha/beta-Hydrolases"/>
    <property type="match status" value="1"/>
</dbReference>
<dbReference type="PANTHER" id="PTHR48081:SF8">
    <property type="entry name" value="ALPHA_BETA HYDROLASE FOLD-3 DOMAIN-CONTAINING PROTEIN-RELATED"/>
    <property type="match status" value="1"/>
</dbReference>
<dbReference type="EMBL" id="CADCVV010000185">
    <property type="protein sequence ID" value="CAA9515554.1"/>
    <property type="molecule type" value="Genomic_DNA"/>
</dbReference>
<evidence type="ECO:0000256" key="2">
    <source>
        <dbReference type="ARBA" id="ARBA00022801"/>
    </source>
</evidence>
<evidence type="ECO:0000256" key="1">
    <source>
        <dbReference type="ARBA" id="ARBA00010515"/>
    </source>
</evidence>
<dbReference type="Pfam" id="PF07859">
    <property type="entry name" value="Abhydrolase_3"/>
    <property type="match status" value="1"/>
</dbReference>
<dbReference type="InterPro" id="IPR013094">
    <property type="entry name" value="AB_hydrolase_3"/>
</dbReference>
<keyword evidence="2" id="KW-0378">Hydrolase</keyword>
<protein>
    <recommendedName>
        <fullName evidence="3">Alpha/beta hydrolase fold-3 domain-containing protein</fullName>
    </recommendedName>
</protein>
<evidence type="ECO:0000259" key="3">
    <source>
        <dbReference type="Pfam" id="PF07859"/>
    </source>
</evidence>
<comment type="similarity">
    <text evidence="1">Belongs to the 'GDXG' lipolytic enzyme family.</text>
</comment>
<reference evidence="4" key="1">
    <citation type="submission" date="2020-02" db="EMBL/GenBank/DDBJ databases">
        <authorList>
            <person name="Meier V. D."/>
        </authorList>
    </citation>
    <scope>NUCLEOTIDE SEQUENCE</scope>
    <source>
        <strain evidence="4">AVDCRST_MAG17</strain>
    </source>
</reference>
<proteinExistence type="inferred from homology"/>
<feature type="domain" description="Alpha/beta hydrolase fold-3" evidence="3">
    <location>
        <begin position="118"/>
        <end position="324"/>
    </location>
</feature>
<dbReference type="InterPro" id="IPR029058">
    <property type="entry name" value="AB_hydrolase_fold"/>
</dbReference>
<dbReference type="PROSITE" id="PS01173">
    <property type="entry name" value="LIPASE_GDXG_HIS"/>
    <property type="match status" value="1"/>
</dbReference>
<accession>A0A6J4T7V1</accession>
<name>A0A6J4T7V1_9ACTN</name>
<dbReference type="InterPro" id="IPR050300">
    <property type="entry name" value="GDXG_lipolytic_enzyme"/>
</dbReference>
<dbReference type="Gene3D" id="3.40.50.1820">
    <property type="entry name" value="alpha/beta hydrolase"/>
    <property type="match status" value="1"/>
</dbReference>
<dbReference type="AlphaFoldDB" id="A0A6J4T7V1"/>
<evidence type="ECO:0000313" key="4">
    <source>
        <dbReference type="EMBL" id="CAA9515554.1"/>
    </source>
</evidence>
<dbReference type="FunFam" id="3.40.50.1820:FF:000089">
    <property type="entry name" value="Alpha/beta hydrolase"/>
    <property type="match status" value="1"/>
</dbReference>
<dbReference type="GO" id="GO:0016787">
    <property type="term" value="F:hydrolase activity"/>
    <property type="evidence" value="ECO:0007669"/>
    <property type="project" value="UniProtKB-KW"/>
</dbReference>